<evidence type="ECO:0000256" key="8">
    <source>
        <dbReference type="SAM" id="Phobius"/>
    </source>
</evidence>
<dbReference type="AlphaFoldDB" id="A0A9C7Q057"/>
<feature type="domain" description="SLC41A/MgtE integral membrane" evidence="9">
    <location>
        <begin position="249"/>
        <end position="369"/>
    </location>
</feature>
<dbReference type="PANTHER" id="PTHR41394:SF5">
    <property type="entry name" value="SLC41A_MGTE INTEGRAL MEMBRANE DOMAIN-CONTAINING PROTEIN"/>
    <property type="match status" value="1"/>
</dbReference>
<feature type="transmembrane region" description="Helical" evidence="8">
    <location>
        <begin position="316"/>
        <end position="341"/>
    </location>
</feature>
<reference evidence="10" key="1">
    <citation type="journal article" date="2022" name="Proc. Natl. Acad. Sci. U.S.A.">
        <title>Life cycle and functional genomics of the unicellular red alga Galdieria for elucidating algal and plant evolution and industrial use.</title>
        <authorList>
            <person name="Hirooka S."/>
            <person name="Itabashi T."/>
            <person name="Ichinose T.M."/>
            <person name="Onuma R."/>
            <person name="Fujiwara T."/>
            <person name="Yamashita S."/>
            <person name="Jong L.W."/>
            <person name="Tomita R."/>
            <person name="Iwane A.H."/>
            <person name="Miyagishima S.Y."/>
        </authorList>
    </citation>
    <scope>NUCLEOTIDE SEQUENCE</scope>
    <source>
        <strain evidence="10">NBRC 102759</strain>
    </source>
</reference>
<evidence type="ECO:0000259" key="9">
    <source>
        <dbReference type="Pfam" id="PF01769"/>
    </source>
</evidence>
<feature type="transmembrane region" description="Helical" evidence="8">
    <location>
        <begin position="214"/>
        <end position="231"/>
    </location>
</feature>
<keyword evidence="6 8" id="KW-1133">Transmembrane helix</keyword>
<keyword evidence="4 8" id="KW-0812">Transmembrane</keyword>
<dbReference type="SUPFAM" id="SSF54631">
    <property type="entry name" value="CBS-domain pair"/>
    <property type="match status" value="1"/>
</dbReference>
<feature type="transmembrane region" description="Helical" evidence="8">
    <location>
        <begin position="243"/>
        <end position="267"/>
    </location>
</feature>
<keyword evidence="5" id="KW-0460">Magnesium</keyword>
<reference evidence="10" key="2">
    <citation type="submission" date="2022-01" db="EMBL/GenBank/DDBJ databases">
        <authorList>
            <person name="Hirooka S."/>
            <person name="Miyagishima S.Y."/>
        </authorList>
    </citation>
    <scope>NUCLEOTIDE SEQUENCE</scope>
    <source>
        <strain evidence="10">NBRC 102759</strain>
    </source>
</reference>
<comment type="similarity">
    <text evidence="2">Belongs to the SLC41A transporter family.</text>
</comment>
<dbReference type="Proteomes" id="UP001061958">
    <property type="component" value="Unassembled WGS sequence"/>
</dbReference>
<organism evidence="10 11">
    <name type="scientific">Galdieria partita</name>
    <dbReference type="NCBI Taxonomy" id="83374"/>
    <lineage>
        <taxon>Eukaryota</taxon>
        <taxon>Rhodophyta</taxon>
        <taxon>Bangiophyceae</taxon>
        <taxon>Galdieriales</taxon>
        <taxon>Galdieriaceae</taxon>
        <taxon>Galdieria</taxon>
    </lineage>
</organism>
<proteinExistence type="inferred from homology"/>
<evidence type="ECO:0000313" key="11">
    <source>
        <dbReference type="Proteomes" id="UP001061958"/>
    </source>
</evidence>
<evidence type="ECO:0000256" key="3">
    <source>
        <dbReference type="ARBA" id="ARBA00022448"/>
    </source>
</evidence>
<evidence type="ECO:0000256" key="6">
    <source>
        <dbReference type="ARBA" id="ARBA00022989"/>
    </source>
</evidence>
<keyword evidence="3" id="KW-0813">Transport</keyword>
<keyword evidence="11" id="KW-1185">Reference proteome</keyword>
<dbReference type="Pfam" id="PF01769">
    <property type="entry name" value="MgtE"/>
    <property type="match status" value="1"/>
</dbReference>
<dbReference type="EMBL" id="BQMJ01000045">
    <property type="protein sequence ID" value="GJQ13625.1"/>
    <property type="molecule type" value="Genomic_DNA"/>
</dbReference>
<protein>
    <recommendedName>
        <fullName evidence="9">SLC41A/MgtE integral membrane domain-containing protein</fullName>
    </recommendedName>
</protein>
<dbReference type="SUPFAM" id="SSF161093">
    <property type="entry name" value="MgtE membrane domain-like"/>
    <property type="match status" value="1"/>
</dbReference>
<accession>A0A9C7Q057</accession>
<feature type="transmembrane region" description="Helical" evidence="8">
    <location>
        <begin position="288"/>
        <end position="310"/>
    </location>
</feature>
<sequence>MRDNDGTETQDSITGELFFERSVSVVPIKEEDESPNTVCLEDLDLKGSSCRLFCLKHAEVTIMDCLKFLYQQKQNGIEYCNNKMDLALKVTDRIFVLDISYQNLLGYLTMQDLLVFPVECKITSLLRKFKVILQTRTSLKTALRTFCTLGTNFIPVADSEEVCRGSPFPRNNCLKRLEESQTNVSTRKPLSSFHSNSKPTYFKSSLYSLVLERFLWLLILLLLQSVSSVILDSFQELIEKHLVISLFLTMLIGTGGNAGSQSSAIVIRGLATGEIQHWNSFRALKRELFIALFIAASLSCVAFIRVVFTVHSSKDALTISIALFVLILWAVAVGTLTPLFLEYCGADPAHCASPILATATDVVGVFVTCIVATTIFHY</sequence>
<comment type="caution">
    <text evidence="10">The sequence shown here is derived from an EMBL/GenBank/DDBJ whole genome shotgun (WGS) entry which is preliminary data.</text>
</comment>
<dbReference type="InterPro" id="IPR036739">
    <property type="entry name" value="SLC41_membr_dom_sf"/>
</dbReference>
<dbReference type="OrthoDB" id="48232at2759"/>
<evidence type="ECO:0000256" key="2">
    <source>
        <dbReference type="ARBA" id="ARBA00009749"/>
    </source>
</evidence>
<evidence type="ECO:0000256" key="7">
    <source>
        <dbReference type="ARBA" id="ARBA00023136"/>
    </source>
</evidence>
<dbReference type="GO" id="GO:0016020">
    <property type="term" value="C:membrane"/>
    <property type="evidence" value="ECO:0007669"/>
    <property type="project" value="UniProtKB-SubCell"/>
</dbReference>
<dbReference type="Gene3D" id="1.10.357.20">
    <property type="entry name" value="SLC41 divalent cation transporters, integral membrane domain"/>
    <property type="match status" value="1"/>
</dbReference>
<evidence type="ECO:0000256" key="5">
    <source>
        <dbReference type="ARBA" id="ARBA00022842"/>
    </source>
</evidence>
<comment type="subcellular location">
    <subcellularLocation>
        <location evidence="1">Membrane</location>
        <topology evidence="1">Multi-pass membrane protein</topology>
    </subcellularLocation>
</comment>
<evidence type="ECO:0000313" key="10">
    <source>
        <dbReference type="EMBL" id="GJQ13625.1"/>
    </source>
</evidence>
<dbReference type="GO" id="GO:0008324">
    <property type="term" value="F:monoatomic cation transmembrane transporter activity"/>
    <property type="evidence" value="ECO:0007669"/>
    <property type="project" value="InterPro"/>
</dbReference>
<keyword evidence="7 8" id="KW-0472">Membrane</keyword>
<dbReference type="PANTHER" id="PTHR41394">
    <property type="entry name" value="MAGNESIUM TRANSPORTER MGTE"/>
    <property type="match status" value="1"/>
</dbReference>
<feature type="transmembrane region" description="Helical" evidence="8">
    <location>
        <begin position="353"/>
        <end position="376"/>
    </location>
</feature>
<gene>
    <name evidence="10" type="ORF">GpartN1_g5416.t1</name>
</gene>
<evidence type="ECO:0000256" key="1">
    <source>
        <dbReference type="ARBA" id="ARBA00004141"/>
    </source>
</evidence>
<evidence type="ECO:0000256" key="4">
    <source>
        <dbReference type="ARBA" id="ARBA00022692"/>
    </source>
</evidence>
<dbReference type="InterPro" id="IPR006667">
    <property type="entry name" value="SLC41_membr_dom"/>
</dbReference>
<dbReference type="InterPro" id="IPR046342">
    <property type="entry name" value="CBS_dom_sf"/>
</dbReference>
<name>A0A9C7Q057_9RHOD</name>